<feature type="chain" id="PRO_5002693639" description="Lipoprotein" evidence="2">
    <location>
        <begin position="21"/>
        <end position="212"/>
    </location>
</feature>
<reference evidence="3 4" key="1">
    <citation type="submission" date="2007-06" db="EMBL/GenBank/DDBJ databases">
        <authorList>
            <person name="Shimkets L."/>
            <person name="Ferriera S."/>
            <person name="Johnson J."/>
            <person name="Kravitz S."/>
            <person name="Beeson K."/>
            <person name="Sutton G."/>
            <person name="Rogers Y.-H."/>
            <person name="Friedman R."/>
            <person name="Frazier M."/>
            <person name="Venter J.C."/>
        </authorList>
    </citation>
    <scope>NUCLEOTIDE SEQUENCE [LARGE SCALE GENOMIC DNA]</scope>
    <source>
        <strain evidence="3 4">SIR-1</strain>
    </source>
</reference>
<protein>
    <recommendedName>
        <fullName evidence="5">Lipoprotein</fullName>
    </recommendedName>
</protein>
<evidence type="ECO:0000313" key="4">
    <source>
        <dbReference type="Proteomes" id="UP000005801"/>
    </source>
</evidence>
<sequence length="212" mass="22591">MATMAVVRRTTFVLPLALLAALACKGKPEPSTKAAEVEAPEPAEVEAPEPAEAEPAAAEAPAAEAPAAKPEPKPAKPEICPLAEDDPDRALKTAINVAIRQWYVAENGTIATKNEAWVAEGVELEERAHRAHAIRHGARVKAREFMPDSAQVECLQERDQGKYGNPDGPTFDDLVEKNEAKGHSGDAIYEEIIGSSGRTNKAVDEQLGVKTG</sequence>
<keyword evidence="4" id="KW-1185">Reference proteome</keyword>
<dbReference type="EMBL" id="ABCS01000021">
    <property type="protein sequence ID" value="EDM79309.1"/>
    <property type="molecule type" value="Genomic_DNA"/>
</dbReference>
<feature type="non-terminal residue" evidence="3">
    <location>
        <position position="212"/>
    </location>
</feature>
<evidence type="ECO:0008006" key="5">
    <source>
        <dbReference type="Google" id="ProtNLM"/>
    </source>
</evidence>
<dbReference type="Proteomes" id="UP000005801">
    <property type="component" value="Unassembled WGS sequence"/>
</dbReference>
<comment type="caution">
    <text evidence="3">The sequence shown here is derived from an EMBL/GenBank/DDBJ whole genome shotgun (WGS) entry which is preliminary data.</text>
</comment>
<organism evidence="3 4">
    <name type="scientific">Plesiocystis pacifica SIR-1</name>
    <dbReference type="NCBI Taxonomy" id="391625"/>
    <lineage>
        <taxon>Bacteria</taxon>
        <taxon>Pseudomonadati</taxon>
        <taxon>Myxococcota</taxon>
        <taxon>Polyangia</taxon>
        <taxon>Nannocystales</taxon>
        <taxon>Nannocystaceae</taxon>
        <taxon>Plesiocystis</taxon>
    </lineage>
</organism>
<feature type="compositionally biased region" description="Acidic residues" evidence="1">
    <location>
        <begin position="38"/>
        <end position="52"/>
    </location>
</feature>
<gene>
    <name evidence="3" type="ORF">PPSIR1_04193</name>
</gene>
<feature type="region of interest" description="Disordered" evidence="1">
    <location>
        <begin position="28"/>
        <end position="85"/>
    </location>
</feature>
<dbReference type="AlphaFoldDB" id="A6G4J7"/>
<evidence type="ECO:0000256" key="1">
    <source>
        <dbReference type="SAM" id="MobiDB-lite"/>
    </source>
</evidence>
<accession>A6G4J7</accession>
<evidence type="ECO:0000313" key="3">
    <source>
        <dbReference type="EMBL" id="EDM79309.1"/>
    </source>
</evidence>
<proteinExistence type="predicted"/>
<name>A6G4J7_9BACT</name>
<feature type="signal peptide" evidence="2">
    <location>
        <begin position="1"/>
        <end position="20"/>
    </location>
</feature>
<keyword evidence="2" id="KW-0732">Signal</keyword>
<feature type="compositionally biased region" description="Low complexity" evidence="1">
    <location>
        <begin position="53"/>
        <end position="68"/>
    </location>
</feature>
<evidence type="ECO:0000256" key="2">
    <source>
        <dbReference type="SAM" id="SignalP"/>
    </source>
</evidence>